<reference evidence="1 2" key="1">
    <citation type="journal article" date="2018" name="Sci. Rep.">
        <title>Genomic signatures of local adaptation to the degree of environmental predictability in rotifers.</title>
        <authorList>
            <person name="Franch-Gras L."/>
            <person name="Hahn C."/>
            <person name="Garcia-Roger E.M."/>
            <person name="Carmona M.J."/>
            <person name="Serra M."/>
            <person name="Gomez A."/>
        </authorList>
    </citation>
    <scope>NUCLEOTIDE SEQUENCE [LARGE SCALE GENOMIC DNA]</scope>
    <source>
        <strain evidence="1">HYR1</strain>
    </source>
</reference>
<evidence type="ECO:0000313" key="1">
    <source>
        <dbReference type="EMBL" id="RMZ95601.1"/>
    </source>
</evidence>
<evidence type="ECO:0000313" key="2">
    <source>
        <dbReference type="Proteomes" id="UP000276133"/>
    </source>
</evidence>
<dbReference type="Proteomes" id="UP000276133">
    <property type="component" value="Unassembled WGS sequence"/>
</dbReference>
<organism evidence="1 2">
    <name type="scientific">Brachionus plicatilis</name>
    <name type="common">Marine rotifer</name>
    <name type="synonym">Brachionus muelleri</name>
    <dbReference type="NCBI Taxonomy" id="10195"/>
    <lineage>
        <taxon>Eukaryota</taxon>
        <taxon>Metazoa</taxon>
        <taxon>Spiralia</taxon>
        <taxon>Gnathifera</taxon>
        <taxon>Rotifera</taxon>
        <taxon>Eurotatoria</taxon>
        <taxon>Monogononta</taxon>
        <taxon>Pseudotrocha</taxon>
        <taxon>Ploima</taxon>
        <taxon>Brachionidae</taxon>
        <taxon>Brachionus</taxon>
    </lineage>
</organism>
<accession>A0A3M7P927</accession>
<protein>
    <submittedName>
        <fullName evidence="1">Uncharacterized protein</fullName>
    </submittedName>
</protein>
<proteinExistence type="predicted"/>
<dbReference type="EMBL" id="REGN01012366">
    <property type="protein sequence ID" value="RMZ95601.1"/>
    <property type="molecule type" value="Genomic_DNA"/>
</dbReference>
<name>A0A3M7P927_BRAPC</name>
<comment type="caution">
    <text evidence="1">The sequence shown here is derived from an EMBL/GenBank/DDBJ whole genome shotgun (WGS) entry which is preliminary data.</text>
</comment>
<sequence>MYRKLVYTTLRVKPKSNLFSFRADYIASILKKLHLFLLKRFLPSARSYIFLISFKINKIGLPNQHMQKSFQHIGKI</sequence>
<dbReference type="AlphaFoldDB" id="A0A3M7P927"/>
<gene>
    <name evidence="1" type="ORF">BpHYR1_024743</name>
</gene>
<keyword evidence="2" id="KW-1185">Reference proteome</keyword>